<dbReference type="SUPFAM" id="SSF52402">
    <property type="entry name" value="Adenine nucleotide alpha hydrolases-like"/>
    <property type="match status" value="1"/>
</dbReference>
<organism evidence="2 3">
    <name type="scientific">Kibdelosporangium persicum</name>
    <dbReference type="NCBI Taxonomy" id="2698649"/>
    <lineage>
        <taxon>Bacteria</taxon>
        <taxon>Bacillati</taxon>
        <taxon>Actinomycetota</taxon>
        <taxon>Actinomycetes</taxon>
        <taxon>Pseudonocardiales</taxon>
        <taxon>Pseudonocardiaceae</taxon>
        <taxon>Kibdelosporangium</taxon>
    </lineage>
</organism>
<dbReference type="EMBL" id="JAAATY010000035">
    <property type="protein sequence ID" value="NRN70165.1"/>
    <property type="molecule type" value="Genomic_DNA"/>
</dbReference>
<dbReference type="InterPro" id="IPR014729">
    <property type="entry name" value="Rossmann-like_a/b/a_fold"/>
</dbReference>
<feature type="domain" description="Asparagine synthetase" evidence="1">
    <location>
        <begin position="207"/>
        <end position="570"/>
    </location>
</feature>
<evidence type="ECO:0000313" key="3">
    <source>
        <dbReference type="Proteomes" id="UP000763557"/>
    </source>
</evidence>
<name>A0ABX2FFL3_9PSEU</name>
<evidence type="ECO:0000259" key="1">
    <source>
        <dbReference type="Pfam" id="PF00733"/>
    </source>
</evidence>
<dbReference type="Pfam" id="PF00733">
    <property type="entry name" value="Asn_synthase"/>
    <property type="match status" value="1"/>
</dbReference>
<sequence length="601" mass="66164">MEFVVLPDHPAADEVYARLPERYRENTLYHHSGRPWLAGRWPAGVVIGAQTGASRIALLGCARTTEPELAAQLGKVSDLRQFDRLVERTAGCFHLVAAIDGVVRVQGSLSGARQLFATSVHGIRVVANRVSPLRELRRLTLAEEHVAMHLLCYVPPWPLNERSVWREIDCVPFGHYLCLRPDGTAEPVRWWSPPEPDIPIEQAAHRFREALVAAVAARTGTAPVVGADLSGGMDSTSLCFIAAGQGGRLVTVRRKPMDPTNPDEAFASRAETALPDAEHVVLDRDTAVLYYDSLDRDDLEVDEPPPFIAMRAYVDDVARLVAARGATSHIQGHGSDELAATGTTYVNALAQQNPIRSLRSIRAIRAMRRWSLTTTLRVVRPFPPYAEWLHRSADGLLSPPDFESQVGWEPDPHLPAWASRQAAELVRDTLCGCAVTNPQPLSPVPFQHDTLRSILVNGSIVRFANTLGARSGVSFEAPFLDDQVVRAALSVRLADRHVVGRTKPLLAAAMRGIVPEYILDRTTKGHFTVDTYAGRKRHLDRMRQMCEESHLVAMGLVDPAGFRRVLSGIMPDPANIGPLENTLACEAWLRSLPAETGLRLR</sequence>
<accession>A0ABX2FFL3</accession>
<proteinExistence type="predicted"/>
<dbReference type="Gene3D" id="3.40.50.620">
    <property type="entry name" value="HUPs"/>
    <property type="match status" value="2"/>
</dbReference>
<protein>
    <submittedName>
        <fullName evidence="2">Lasso peptide isopeptide bond-forming cyclase</fullName>
    </submittedName>
</protein>
<keyword evidence="3" id="KW-1185">Reference proteome</keyword>
<dbReference type="InterPro" id="IPR001962">
    <property type="entry name" value="Asn_synthase"/>
</dbReference>
<dbReference type="RefSeq" id="WP_173141151.1">
    <property type="nucleotide sequence ID" value="NZ_CBCSGW010000041.1"/>
</dbReference>
<evidence type="ECO:0000313" key="2">
    <source>
        <dbReference type="EMBL" id="NRN70165.1"/>
    </source>
</evidence>
<gene>
    <name evidence="2" type="ORF">GC106_74300</name>
</gene>
<comment type="caution">
    <text evidence="2">The sequence shown here is derived from an EMBL/GenBank/DDBJ whole genome shotgun (WGS) entry which is preliminary data.</text>
</comment>
<dbReference type="Proteomes" id="UP000763557">
    <property type="component" value="Unassembled WGS sequence"/>
</dbReference>
<reference evidence="2 3" key="1">
    <citation type="submission" date="2020-01" db="EMBL/GenBank/DDBJ databases">
        <title>Kibdelosporangium persica a novel Actinomycetes from a hot desert in Iran.</title>
        <authorList>
            <person name="Safaei N."/>
            <person name="Zaburannyi N."/>
            <person name="Mueller R."/>
            <person name="Wink J."/>
        </authorList>
    </citation>
    <scope>NUCLEOTIDE SEQUENCE [LARGE SCALE GENOMIC DNA]</scope>
    <source>
        <strain evidence="2 3">4NS15</strain>
    </source>
</reference>